<dbReference type="AlphaFoldDB" id="A0A2G5EYS0"/>
<accession>A0A2G5EYS0</accession>
<keyword evidence="2" id="KW-1185">Reference proteome</keyword>
<dbReference type="InParanoid" id="A0A2G5EYS0"/>
<name>A0A2G5EYS0_AQUCA</name>
<evidence type="ECO:0000313" key="1">
    <source>
        <dbReference type="EMBL" id="PIA60872.1"/>
    </source>
</evidence>
<protein>
    <submittedName>
        <fullName evidence="1">Uncharacterized protein</fullName>
    </submittedName>
</protein>
<reference evidence="1 2" key="1">
    <citation type="submission" date="2017-09" db="EMBL/GenBank/DDBJ databases">
        <title>WGS assembly of Aquilegia coerulea Goldsmith.</title>
        <authorList>
            <person name="Hodges S."/>
            <person name="Kramer E."/>
            <person name="Nordborg M."/>
            <person name="Tomkins J."/>
            <person name="Borevitz J."/>
            <person name="Derieg N."/>
            <person name="Yan J."/>
            <person name="Mihaltcheva S."/>
            <person name="Hayes R.D."/>
            <person name="Rokhsar D."/>
        </authorList>
    </citation>
    <scope>NUCLEOTIDE SEQUENCE [LARGE SCALE GENOMIC DNA]</scope>
    <source>
        <strain evidence="2">cv. Goldsmith</strain>
    </source>
</reference>
<organism evidence="1 2">
    <name type="scientific">Aquilegia coerulea</name>
    <name type="common">Rocky mountain columbine</name>
    <dbReference type="NCBI Taxonomy" id="218851"/>
    <lineage>
        <taxon>Eukaryota</taxon>
        <taxon>Viridiplantae</taxon>
        <taxon>Streptophyta</taxon>
        <taxon>Embryophyta</taxon>
        <taxon>Tracheophyta</taxon>
        <taxon>Spermatophyta</taxon>
        <taxon>Magnoliopsida</taxon>
        <taxon>Ranunculales</taxon>
        <taxon>Ranunculaceae</taxon>
        <taxon>Thalictroideae</taxon>
        <taxon>Aquilegia</taxon>
    </lineage>
</organism>
<proteinExistence type="predicted"/>
<evidence type="ECO:0000313" key="2">
    <source>
        <dbReference type="Proteomes" id="UP000230069"/>
    </source>
</evidence>
<sequence length="76" mass="8937">MISRRKFKPPIIQTNCCKAYTPSTWFLLSKVIALLRTYHTIYVTKDLPNHPSTFGTLLHFQCSKHVQYFLRTAYSL</sequence>
<gene>
    <name evidence="1" type="ORF">AQUCO_00300410v1</name>
</gene>
<dbReference type="Proteomes" id="UP000230069">
    <property type="component" value="Unassembled WGS sequence"/>
</dbReference>
<dbReference type="EMBL" id="KZ305020">
    <property type="protein sequence ID" value="PIA60872.1"/>
    <property type="molecule type" value="Genomic_DNA"/>
</dbReference>